<dbReference type="PANTHER" id="PTHR42781:SF4">
    <property type="entry name" value="SPERMIDINE_PUTRESCINE IMPORT ATP-BINDING PROTEIN POTA"/>
    <property type="match status" value="1"/>
</dbReference>
<protein>
    <submittedName>
        <fullName evidence="6">Spermidine/putrescine transport system ATP-binding protein</fullName>
    </submittedName>
</protein>
<evidence type="ECO:0000313" key="6">
    <source>
        <dbReference type="EMBL" id="MCP2334371.1"/>
    </source>
</evidence>
<feature type="region of interest" description="Disordered" evidence="4">
    <location>
        <begin position="1"/>
        <end position="22"/>
    </location>
</feature>
<dbReference type="InterPro" id="IPR027417">
    <property type="entry name" value="P-loop_NTPase"/>
</dbReference>
<dbReference type="InterPro" id="IPR013611">
    <property type="entry name" value="Transp-assoc_OB_typ2"/>
</dbReference>
<dbReference type="InterPro" id="IPR008995">
    <property type="entry name" value="Mo/tungstate-bd_C_term_dom"/>
</dbReference>
<evidence type="ECO:0000259" key="5">
    <source>
        <dbReference type="PROSITE" id="PS50893"/>
    </source>
</evidence>
<dbReference type="SUPFAM" id="SSF52540">
    <property type="entry name" value="P-loop containing nucleoside triphosphate hydrolases"/>
    <property type="match status" value="1"/>
</dbReference>
<dbReference type="InterPro" id="IPR003439">
    <property type="entry name" value="ABC_transporter-like_ATP-bd"/>
</dbReference>
<dbReference type="GO" id="GO:0005524">
    <property type="term" value="F:ATP binding"/>
    <property type="evidence" value="ECO:0007669"/>
    <property type="project" value="UniProtKB-KW"/>
</dbReference>
<comment type="caution">
    <text evidence="6">The sequence shown here is derived from an EMBL/GenBank/DDBJ whole genome shotgun (WGS) entry which is preliminary data.</text>
</comment>
<dbReference type="SMART" id="SM00382">
    <property type="entry name" value="AAA"/>
    <property type="match status" value="1"/>
</dbReference>
<feature type="region of interest" description="Disordered" evidence="4">
    <location>
        <begin position="393"/>
        <end position="437"/>
    </location>
</feature>
<dbReference type="PROSITE" id="PS00211">
    <property type="entry name" value="ABC_TRANSPORTER_1"/>
    <property type="match status" value="1"/>
</dbReference>
<organism evidence="6 7">
    <name type="scientific">Actinoalloteichus caeruleus DSM 43889</name>
    <dbReference type="NCBI Taxonomy" id="1120930"/>
    <lineage>
        <taxon>Bacteria</taxon>
        <taxon>Bacillati</taxon>
        <taxon>Actinomycetota</taxon>
        <taxon>Actinomycetes</taxon>
        <taxon>Pseudonocardiales</taxon>
        <taxon>Pseudonocardiaceae</taxon>
        <taxon>Actinoalloteichus</taxon>
        <taxon>Actinoalloteichus cyanogriseus</taxon>
    </lineage>
</organism>
<sequence length="437" mass="46487">MSEDPRETPALDHRVPDASGPPAVELRGVTRTYTDQVAVRDLSLRVGEGEFFSVLGPSGSGKTTLLRMVAGFEDPDGGAILLGGRDVVGVPAHRRDVNTVFQSYALFPHLSVWDNVAYGLRRLGLRRAELRARVGDYLDLVQLAGYGRRRPHQLSGGQQQRVAIARALARRPRVLLLDEPLAALDAQLRAQLRVELTRIQREVGTTFLYVTHDQEEALVLSHRLAVLRAGRVEQVGTPADVYERPVSRFVAEFIRSSTTGGSNVLEGTVRTVTGAGNAALVEVSVGEGAVLAELPPGRALRRGQPVAVAVRPEKARLYSAEDDGPPPGWSRVPVRPRDTVYTGAATEHLVEVVGDPGATPLTVFTQNTRRAGETGPGGGPVLVGWEPRFSVLLADEPGRGDGGAEPGGRARPTAADGDPTPGSAPTPVGATSRADVS</sequence>
<evidence type="ECO:0000256" key="3">
    <source>
        <dbReference type="ARBA" id="ARBA00022840"/>
    </source>
</evidence>
<feature type="domain" description="ABC transporter" evidence="5">
    <location>
        <begin position="24"/>
        <end position="254"/>
    </location>
</feature>
<evidence type="ECO:0000256" key="1">
    <source>
        <dbReference type="ARBA" id="ARBA00022448"/>
    </source>
</evidence>
<evidence type="ECO:0000313" key="7">
    <source>
        <dbReference type="Proteomes" id="UP000791080"/>
    </source>
</evidence>
<dbReference type="InterPro" id="IPR017871">
    <property type="entry name" value="ABC_transporter-like_CS"/>
</dbReference>
<dbReference type="InterPro" id="IPR050093">
    <property type="entry name" value="ABC_SmlMolc_Importer"/>
</dbReference>
<dbReference type="PROSITE" id="PS50893">
    <property type="entry name" value="ABC_TRANSPORTER_2"/>
    <property type="match status" value="1"/>
</dbReference>
<gene>
    <name evidence="6" type="ORF">G443_004641</name>
</gene>
<dbReference type="Gene3D" id="3.40.50.300">
    <property type="entry name" value="P-loop containing nucleotide triphosphate hydrolases"/>
    <property type="match status" value="1"/>
</dbReference>
<proteinExistence type="predicted"/>
<dbReference type="Pfam" id="PF00005">
    <property type="entry name" value="ABC_tran"/>
    <property type="match status" value="1"/>
</dbReference>
<dbReference type="Pfam" id="PF08402">
    <property type="entry name" value="TOBE_2"/>
    <property type="match status" value="1"/>
</dbReference>
<feature type="compositionally biased region" description="Basic and acidic residues" evidence="4">
    <location>
        <begin position="1"/>
        <end position="16"/>
    </location>
</feature>
<evidence type="ECO:0000256" key="4">
    <source>
        <dbReference type="SAM" id="MobiDB-lite"/>
    </source>
</evidence>
<evidence type="ECO:0000256" key="2">
    <source>
        <dbReference type="ARBA" id="ARBA00022741"/>
    </source>
</evidence>
<name>A0ABT1JPC6_ACTCY</name>
<reference evidence="6 7" key="1">
    <citation type="submission" date="2013-07" db="EMBL/GenBank/DDBJ databases">
        <authorList>
            <consortium name="DOE Joint Genome Institute"/>
            <person name="Reeve W."/>
            <person name="Huntemann M."/>
            <person name="Han J."/>
            <person name="Chen A."/>
            <person name="Kyrpides N."/>
            <person name="Mavromatis K."/>
            <person name="Markowitz V."/>
            <person name="Palaniappan K."/>
            <person name="Ivanova N."/>
            <person name="Schaumberg A."/>
            <person name="Pati A."/>
            <person name="Liolios K."/>
            <person name="Nordberg H.P."/>
            <person name="Cantor M.N."/>
            <person name="Hua S.X."/>
            <person name="Woyke T."/>
        </authorList>
    </citation>
    <scope>NUCLEOTIDE SEQUENCE [LARGE SCALE GENOMIC DNA]</scope>
    <source>
        <strain evidence="6 7">DSM 43889</strain>
    </source>
</reference>
<dbReference type="SUPFAM" id="SSF50331">
    <property type="entry name" value="MOP-like"/>
    <property type="match status" value="1"/>
</dbReference>
<reference evidence="6 7" key="2">
    <citation type="submission" date="2022-06" db="EMBL/GenBank/DDBJ databases">
        <title>Genomic Encyclopedia of Type Strains, Phase I: the one thousand microbial genomes (KMG-I) project.</title>
        <authorList>
            <person name="Kyrpides N."/>
        </authorList>
    </citation>
    <scope>NUCLEOTIDE SEQUENCE [LARGE SCALE GENOMIC DNA]</scope>
    <source>
        <strain evidence="6 7">DSM 43889</strain>
    </source>
</reference>
<dbReference type="RefSeq" id="WP_026419926.1">
    <property type="nucleotide sequence ID" value="NZ_AUBJ02000001.1"/>
</dbReference>
<dbReference type="Gene3D" id="2.40.50.100">
    <property type="match status" value="1"/>
</dbReference>
<dbReference type="EMBL" id="AUBJ02000001">
    <property type="protein sequence ID" value="MCP2334371.1"/>
    <property type="molecule type" value="Genomic_DNA"/>
</dbReference>
<keyword evidence="7" id="KW-1185">Reference proteome</keyword>
<accession>A0ABT1JPC6</accession>
<keyword evidence="1" id="KW-0813">Transport</keyword>
<keyword evidence="2" id="KW-0547">Nucleotide-binding</keyword>
<dbReference type="PANTHER" id="PTHR42781">
    <property type="entry name" value="SPERMIDINE/PUTRESCINE IMPORT ATP-BINDING PROTEIN POTA"/>
    <property type="match status" value="1"/>
</dbReference>
<keyword evidence="3 6" id="KW-0067">ATP-binding</keyword>
<dbReference type="Proteomes" id="UP000791080">
    <property type="component" value="Unassembled WGS sequence"/>
</dbReference>
<dbReference type="InterPro" id="IPR003593">
    <property type="entry name" value="AAA+_ATPase"/>
</dbReference>